<feature type="transmembrane region" description="Helical" evidence="1">
    <location>
        <begin position="6"/>
        <end position="29"/>
    </location>
</feature>
<dbReference type="RefSeq" id="WP_311364702.1">
    <property type="nucleotide sequence ID" value="NZ_JAVRIC010000009.1"/>
</dbReference>
<sequence length="108" mass="11105">MSLEAALDIASGCSLLVGSLFVVSGGVGLLRMPDFFSRTHAASLTDTAGAGLILLGLLFQVDDFAQGLRLALIALFLLFTGPTATHALASAALGDGLSPWTRKSGSRR</sequence>
<comment type="caution">
    <text evidence="2">The sequence shown here is derived from an EMBL/GenBank/DDBJ whole genome shotgun (WGS) entry which is preliminary data.</text>
</comment>
<dbReference type="Pfam" id="PF03334">
    <property type="entry name" value="PhaG_MnhG_YufB"/>
    <property type="match status" value="1"/>
</dbReference>
<evidence type="ECO:0000313" key="2">
    <source>
        <dbReference type="EMBL" id="MDT0497308.1"/>
    </source>
</evidence>
<keyword evidence="3" id="KW-1185">Reference proteome</keyword>
<dbReference type="EMBL" id="JAVRIC010000009">
    <property type="protein sequence ID" value="MDT0497308.1"/>
    <property type="molecule type" value="Genomic_DNA"/>
</dbReference>
<dbReference type="InterPro" id="IPR005133">
    <property type="entry name" value="PhaG_MnhG_YufB"/>
</dbReference>
<evidence type="ECO:0000256" key="1">
    <source>
        <dbReference type="SAM" id="Phobius"/>
    </source>
</evidence>
<evidence type="ECO:0000313" key="3">
    <source>
        <dbReference type="Proteomes" id="UP001254608"/>
    </source>
</evidence>
<dbReference type="Proteomes" id="UP001254608">
    <property type="component" value="Unassembled WGS sequence"/>
</dbReference>
<protein>
    <submittedName>
        <fullName evidence="2">Monovalent cation/H(+) antiporter subunit G</fullName>
    </submittedName>
</protein>
<keyword evidence="1" id="KW-0472">Membrane</keyword>
<keyword evidence="1" id="KW-0812">Transmembrane</keyword>
<dbReference type="PANTHER" id="PTHR34703">
    <property type="entry name" value="ANTIPORTER SUBUNIT MNHG2-RELATED"/>
    <property type="match status" value="1"/>
</dbReference>
<feature type="transmembrane region" description="Helical" evidence="1">
    <location>
        <begin position="41"/>
        <end position="59"/>
    </location>
</feature>
<accession>A0ABU2WIF1</accession>
<organism evidence="2 3">
    <name type="scientific">Banduia mediterranea</name>
    <dbReference type="NCBI Taxonomy" id="3075609"/>
    <lineage>
        <taxon>Bacteria</taxon>
        <taxon>Pseudomonadati</taxon>
        <taxon>Pseudomonadota</taxon>
        <taxon>Gammaproteobacteria</taxon>
        <taxon>Nevskiales</taxon>
        <taxon>Algiphilaceae</taxon>
        <taxon>Banduia</taxon>
    </lineage>
</organism>
<name>A0ABU2WIF1_9GAMM</name>
<reference evidence="2 3" key="1">
    <citation type="submission" date="2023-09" db="EMBL/GenBank/DDBJ databases">
        <authorList>
            <person name="Rey-Velasco X."/>
        </authorList>
    </citation>
    <scope>NUCLEOTIDE SEQUENCE [LARGE SCALE GENOMIC DNA]</scope>
    <source>
        <strain evidence="2 3">W345</strain>
    </source>
</reference>
<dbReference type="PANTHER" id="PTHR34703:SF1">
    <property type="entry name" value="ANTIPORTER SUBUNIT MNHG2-RELATED"/>
    <property type="match status" value="1"/>
</dbReference>
<proteinExistence type="predicted"/>
<feature type="transmembrane region" description="Helical" evidence="1">
    <location>
        <begin position="71"/>
        <end position="93"/>
    </location>
</feature>
<dbReference type="NCBIfam" id="TIGR01300">
    <property type="entry name" value="CPA3_mnhG_phaG"/>
    <property type="match status" value="1"/>
</dbReference>
<gene>
    <name evidence="2" type="primary">mnhG</name>
    <name evidence="2" type="ORF">RM530_08010</name>
</gene>
<keyword evidence="1" id="KW-1133">Transmembrane helix</keyword>